<gene>
    <name evidence="1" type="ORF">SERLADRAFT_404776</name>
</gene>
<protein>
    <submittedName>
        <fullName evidence="1">Uncharacterized protein</fullName>
    </submittedName>
</protein>
<evidence type="ECO:0000313" key="1">
    <source>
        <dbReference type="EMBL" id="EGO30738.1"/>
    </source>
</evidence>
<reference evidence="1" key="1">
    <citation type="submission" date="2011-04" db="EMBL/GenBank/DDBJ databases">
        <title>Evolution of plant cell wall degrading machinery underlies the functional diversity of forest fungi.</title>
        <authorList>
            <consortium name="US DOE Joint Genome Institute (JGI-PGF)"/>
            <person name="Eastwood D.C."/>
            <person name="Floudas D."/>
            <person name="Binder M."/>
            <person name="Majcherczyk A."/>
            <person name="Schneider P."/>
            <person name="Aerts A."/>
            <person name="Asiegbu F.O."/>
            <person name="Baker S.E."/>
            <person name="Barry K."/>
            <person name="Bendiksby M."/>
            <person name="Blumentritt M."/>
            <person name="Coutinho P.M."/>
            <person name="Cullen D."/>
            <person name="Cullen D."/>
            <person name="Gathman A."/>
            <person name="Goodell B."/>
            <person name="Henrissat B."/>
            <person name="Ihrmark K."/>
            <person name="Kauserud H."/>
            <person name="Kohler A."/>
            <person name="LaButti K."/>
            <person name="Lapidus A."/>
            <person name="Lavin J.L."/>
            <person name="Lee Y.-H."/>
            <person name="Lindquist E."/>
            <person name="Lilly W."/>
            <person name="Lucas S."/>
            <person name="Morin E."/>
            <person name="Murat C."/>
            <person name="Oguiza J.A."/>
            <person name="Park J."/>
            <person name="Pisabarro A.G."/>
            <person name="Riley R."/>
            <person name="Rosling A."/>
            <person name="Salamov A."/>
            <person name="Schmidt O."/>
            <person name="Schmutz J."/>
            <person name="Skrede I."/>
            <person name="Stenlid J."/>
            <person name="Wiebenga A."/>
            <person name="Xie X."/>
            <person name="Kues U."/>
            <person name="Hibbett D.S."/>
            <person name="Hoffmeister D."/>
            <person name="Hogberg N."/>
            <person name="Martin F."/>
            <person name="Grigoriev I.V."/>
            <person name="Watkinson S.C."/>
        </authorList>
    </citation>
    <scope>NUCLEOTIDE SEQUENCE</scope>
    <source>
        <strain evidence="1">S7.9</strain>
    </source>
</reference>
<dbReference type="EMBL" id="GL945428">
    <property type="protein sequence ID" value="EGO30738.1"/>
    <property type="molecule type" value="Genomic_DNA"/>
</dbReference>
<sequence>MPGDRFHDIVEEGLSDNKDEDKNEGDFELPESSHKHVLLTFDGQKFSANMDIMSLWGYSEQVLKIPLTQEIASIFHVLLAEHLFLMVNLSLPIHKKTCIWCTCEKFLLLLFCWVTYWLERIGAIHDMTFGAEQFTNKCIEYECKDACDQSEAEQETSANQSRNELDIIDGAFDALAVVESVVQPDKKLEKVNEVLSSLNRAGVFDNPI</sequence>
<dbReference type="GeneID" id="18812476"/>
<name>F8NCZ4_SERL9</name>
<organism>
    <name type="scientific">Serpula lacrymans var. lacrymans (strain S7.9)</name>
    <name type="common">Dry rot fungus</name>
    <dbReference type="NCBI Taxonomy" id="578457"/>
    <lineage>
        <taxon>Eukaryota</taxon>
        <taxon>Fungi</taxon>
        <taxon>Dikarya</taxon>
        <taxon>Basidiomycota</taxon>
        <taxon>Agaricomycotina</taxon>
        <taxon>Agaricomycetes</taxon>
        <taxon>Agaricomycetidae</taxon>
        <taxon>Boletales</taxon>
        <taxon>Coniophorineae</taxon>
        <taxon>Serpulaceae</taxon>
        <taxon>Serpula</taxon>
    </lineage>
</organism>
<dbReference type="RefSeq" id="XP_007312622.1">
    <property type="nucleotide sequence ID" value="XM_007312560.1"/>
</dbReference>
<dbReference type="Proteomes" id="UP000008064">
    <property type="component" value="Unassembled WGS sequence"/>
</dbReference>
<accession>F8NCZ4</accession>
<dbReference type="HOGENOM" id="CLU_1321604_0_0_1"/>
<dbReference type="KEGG" id="sla:SERLADRAFT_404776"/>
<dbReference type="AlphaFoldDB" id="F8NCZ4"/>
<proteinExistence type="predicted"/>